<organism evidence="10 11">
    <name type="scientific">Lachancea fermentati</name>
    <name type="common">Zygosaccharomyces fermentati</name>
    <dbReference type="NCBI Taxonomy" id="4955"/>
    <lineage>
        <taxon>Eukaryota</taxon>
        <taxon>Fungi</taxon>
        <taxon>Dikarya</taxon>
        <taxon>Ascomycota</taxon>
        <taxon>Saccharomycotina</taxon>
        <taxon>Saccharomycetes</taxon>
        <taxon>Saccharomycetales</taxon>
        <taxon>Saccharomycetaceae</taxon>
        <taxon>Lachancea</taxon>
    </lineage>
</organism>
<feature type="binding site" evidence="6">
    <location>
        <begin position="57"/>
        <end position="61"/>
    </location>
    <ligand>
        <name>a 1,2-diacyl-sn-glycero-3-phospho-(1D-myo-inositol-3,4,5-trisphosphate)</name>
        <dbReference type="ChEBI" id="CHEBI:57836"/>
    </ligand>
</feature>
<dbReference type="OrthoDB" id="28053at2759"/>
<evidence type="ECO:0000256" key="1">
    <source>
        <dbReference type="ARBA" id="ARBA00004184"/>
    </source>
</evidence>
<evidence type="ECO:0000259" key="8">
    <source>
        <dbReference type="Pfam" id="PF01602"/>
    </source>
</evidence>
<dbReference type="InterPro" id="IPR050840">
    <property type="entry name" value="Adaptor_Complx_Large_Subunit"/>
</dbReference>
<dbReference type="InterPro" id="IPR013041">
    <property type="entry name" value="Clathrin_app_Ig-like_sf"/>
</dbReference>
<evidence type="ECO:0000256" key="7">
    <source>
        <dbReference type="SAM" id="MobiDB-lite"/>
    </source>
</evidence>
<comment type="subcellular location">
    <subcellularLocation>
        <location evidence="1">Endomembrane system</location>
        <topology evidence="1">Peripheral membrane protein</topology>
    </subcellularLocation>
    <subcellularLocation>
        <location evidence="5">Membrane</location>
        <location evidence="5">Coated pit</location>
    </subcellularLocation>
</comment>
<dbReference type="PANTHER" id="PTHR22780">
    <property type="entry name" value="ADAPTIN, ALPHA/GAMMA/EPSILON"/>
    <property type="match status" value="1"/>
</dbReference>
<dbReference type="InterPro" id="IPR016024">
    <property type="entry name" value="ARM-type_fold"/>
</dbReference>
<dbReference type="InterPro" id="IPR003164">
    <property type="entry name" value="Clathrin_a-adaptin_app_sub_C"/>
</dbReference>
<keyword evidence="11" id="KW-1185">Reference proteome</keyword>
<dbReference type="SUPFAM" id="SSF49348">
    <property type="entry name" value="Clathrin adaptor appendage domain"/>
    <property type="match status" value="1"/>
</dbReference>
<dbReference type="Proteomes" id="UP000190831">
    <property type="component" value="Chromosome G"/>
</dbReference>
<dbReference type="InterPro" id="IPR011989">
    <property type="entry name" value="ARM-like"/>
</dbReference>
<dbReference type="OMA" id="PVLMHRY"/>
<name>A0A1G4MII7_LACFM</name>
<dbReference type="EMBL" id="LT598486">
    <property type="protein sequence ID" value="SCW03700.1"/>
    <property type="molecule type" value="Genomic_DNA"/>
</dbReference>
<evidence type="ECO:0000313" key="10">
    <source>
        <dbReference type="EMBL" id="SCW03700.1"/>
    </source>
</evidence>
<proteinExistence type="inferred from homology"/>
<dbReference type="InterPro" id="IPR002553">
    <property type="entry name" value="Clathrin/coatomer_adapt-like_N"/>
</dbReference>
<feature type="region of interest" description="Disordered" evidence="7">
    <location>
        <begin position="666"/>
        <end position="690"/>
    </location>
</feature>
<dbReference type="GO" id="GO:0006886">
    <property type="term" value="P:intracellular protein transport"/>
    <property type="evidence" value="ECO:0007669"/>
    <property type="project" value="UniProtKB-UniRule"/>
</dbReference>
<dbReference type="GO" id="GO:0030122">
    <property type="term" value="C:AP-2 adaptor complex"/>
    <property type="evidence" value="ECO:0007669"/>
    <property type="project" value="InterPro"/>
</dbReference>
<dbReference type="InterPro" id="IPR009028">
    <property type="entry name" value="Coatomer/calthrin_app_sub_C"/>
</dbReference>
<keyword evidence="3 5" id="KW-0653">Protein transport</keyword>
<sequence>MVANVGHNTMKGLQLFIADLRSLQQTEEQERRIQSEIVNIQKQFGSVNTLNGYQRKKYVAKLAYIYITTNTTKLGDIMFGLDQCCQLLASTIYSEKFIGYMTLELLYHHQSVASHIQDQVISQLKSDLASTDDNFVSLALNFIGVTGKCNEILTEELVHEVFQVLRSPTSAQILKKKSSLAFLALVKNDPSIFTHDSRRKQLWIQRIVSLLDDTANYRLMASVLPLVEYIAREIDYTSCVKLVPQLSQILYNCVVVGTTGSDTSTEENKFASVPNPWLVTKLVSLLNVLISSSTNAELNITSSNIDQNTLGKLRLCVTRVIEIGTKGAADVLTRTVQNTVLFSLINFASKLDPSAEAIASSVGALCSLLASNDTNTRYLTLDSLVRLCSMSGRPAQNAVRANHMNQLFHLLRNERDSSIVRKLVDLLYTLTDAENVQLIVDELLQYMTNAKHTDHHIRSDLAVKVAILTEKFANDSNWYVIVSLKLLSLTNTSFNDDDIWQRLCQIVVNNESLHQLTCDHLLGYLRENHTSEAIVKTAAFLLGEYVNLVIDKCSVGDLFNLFTGKYFTVSNICRAMILATMMKLYKSDRQIGSAVIKFFQLELNSLDVELQTRSFEYLKIIQFEKMHGAQLTNILFSPMAPFNSKKNPLLGRLGNLPFGSTDTVSSFSSAGSNSTVPTPPPTRNSRKRSQSYYSQKALSAHWQEGFHRMLKHRQGVLYSSSLIKILYRVSPSQSQPELSEVTLTYINKIDLPFGSFLTELISWRTDENPAYIVHTIEVPKVDIAPGERTTHKFEVLTRHAFPVDQSPILSVGFKCGRGIHSVCLKVGMGITSTILPMKPGGQPNVSLPQFIQRWRTISDAFGKEGECCATVEIQKNDVYAHVRHTVEKLGLEIVEQAMVENTLFAAGIIHTKSDGNFGCLMKLRCQSNDVNITCKTTSGGELSKFVVDCIEKCLT</sequence>
<dbReference type="Gene3D" id="1.25.10.10">
    <property type="entry name" value="Leucine-rich Repeat Variant"/>
    <property type="match status" value="1"/>
</dbReference>
<feature type="binding site" evidence="6">
    <location>
        <position position="53"/>
    </location>
    <ligand>
        <name>a 1,2-diacyl-sn-glycero-3-phospho-(1D-myo-inositol-3,4,5-trisphosphate)</name>
        <dbReference type="ChEBI" id="CHEBI:57836"/>
    </ligand>
</feature>
<evidence type="ECO:0000313" key="11">
    <source>
        <dbReference type="Proteomes" id="UP000190831"/>
    </source>
</evidence>
<gene>
    <name evidence="10" type="ORF">LAFE_0G16292G</name>
</gene>
<dbReference type="Pfam" id="PF02296">
    <property type="entry name" value="Alpha_adaptin_C"/>
    <property type="match status" value="1"/>
</dbReference>
<reference evidence="10 11" key="1">
    <citation type="submission" date="2016-03" db="EMBL/GenBank/DDBJ databases">
        <authorList>
            <person name="Devillers H."/>
        </authorList>
    </citation>
    <scope>NUCLEOTIDE SEQUENCE [LARGE SCALE GENOMIC DNA]</scope>
    <source>
        <strain evidence="10">CBS 6772</strain>
    </source>
</reference>
<keyword evidence="5" id="KW-0254">Endocytosis</keyword>
<dbReference type="STRING" id="4955.A0A1G4MII7"/>
<evidence type="ECO:0000256" key="5">
    <source>
        <dbReference type="PIRNR" id="PIRNR037091"/>
    </source>
</evidence>
<dbReference type="GO" id="GO:0072583">
    <property type="term" value="P:clathrin-dependent endocytosis"/>
    <property type="evidence" value="ECO:0007669"/>
    <property type="project" value="InterPro"/>
</dbReference>
<dbReference type="SUPFAM" id="SSF55711">
    <property type="entry name" value="Subdomain of clathrin and coatomer appendage domain"/>
    <property type="match status" value="1"/>
</dbReference>
<dbReference type="SUPFAM" id="SSF48371">
    <property type="entry name" value="ARM repeat"/>
    <property type="match status" value="1"/>
</dbReference>
<dbReference type="AlphaFoldDB" id="A0A1G4MII7"/>
<evidence type="ECO:0000256" key="2">
    <source>
        <dbReference type="ARBA" id="ARBA00022448"/>
    </source>
</evidence>
<evidence type="ECO:0000256" key="6">
    <source>
        <dbReference type="PIRSR" id="PIRSR037091-1"/>
    </source>
</evidence>
<dbReference type="InterPro" id="IPR012295">
    <property type="entry name" value="TBP_dom_sf"/>
</dbReference>
<comment type="function">
    <text evidence="5">Adaptins are components of the adaptor complexes which link clathrin to receptors in coated vesicles. Clathrin-associated protein complexes are believed to interact with the cytoplasmic tails of membrane proteins, leading to their selection and concentration.</text>
</comment>
<dbReference type="Pfam" id="PF01602">
    <property type="entry name" value="Adaptin_N"/>
    <property type="match status" value="1"/>
</dbReference>
<feature type="compositionally biased region" description="Polar residues" evidence="7">
    <location>
        <begin position="666"/>
        <end position="676"/>
    </location>
</feature>
<evidence type="ECO:0000256" key="4">
    <source>
        <dbReference type="ARBA" id="ARBA00023136"/>
    </source>
</evidence>
<dbReference type="Gene3D" id="3.30.310.10">
    <property type="entry name" value="TATA-Binding Protein"/>
    <property type="match status" value="1"/>
</dbReference>
<keyword evidence="2 5" id="KW-0813">Transport</keyword>
<dbReference type="Gene3D" id="2.60.40.1230">
    <property type="match status" value="1"/>
</dbReference>
<accession>A0A1G4MII7</accession>
<dbReference type="GO" id="GO:0035615">
    <property type="term" value="F:clathrin adaptor activity"/>
    <property type="evidence" value="ECO:0007669"/>
    <property type="project" value="InterPro"/>
</dbReference>
<feature type="domain" description="Clathrin/coatomer adaptor adaptin-like N-terminal" evidence="8">
    <location>
        <begin position="30"/>
        <end position="622"/>
    </location>
</feature>
<comment type="similarity">
    <text evidence="5">Belongs to the adaptor complexes large subunit family.</text>
</comment>
<evidence type="ECO:0000256" key="3">
    <source>
        <dbReference type="ARBA" id="ARBA00022927"/>
    </source>
</evidence>
<dbReference type="PIRSF" id="PIRSF037091">
    <property type="entry name" value="AP2_complex_alpha"/>
    <property type="match status" value="1"/>
</dbReference>
<dbReference type="InterPro" id="IPR017104">
    <property type="entry name" value="AP2_complex_asu"/>
</dbReference>
<evidence type="ECO:0000259" key="9">
    <source>
        <dbReference type="Pfam" id="PF02296"/>
    </source>
</evidence>
<feature type="domain" description="Clathrin adaptor alpha-adaptin appendage C-terminal subdomain" evidence="9">
    <location>
        <begin position="847"/>
        <end position="938"/>
    </location>
</feature>
<keyword evidence="5" id="KW-0168">Coated pit</keyword>
<keyword evidence="4 5" id="KW-0472">Membrane</keyword>
<protein>
    <recommendedName>
        <fullName evidence="5">AP-2 complex subunit alpha</fullName>
    </recommendedName>
</protein>